<dbReference type="EMBL" id="LGRB01000015">
    <property type="protein sequence ID" value="OCT46675.1"/>
    <property type="molecule type" value="Genomic_DNA"/>
</dbReference>
<evidence type="ECO:0000313" key="3">
    <source>
        <dbReference type="Proteomes" id="UP000094526"/>
    </source>
</evidence>
<dbReference type="SUPFAM" id="SSF47616">
    <property type="entry name" value="GST C-terminal domain-like"/>
    <property type="match status" value="1"/>
</dbReference>
<dbReference type="SUPFAM" id="SSF52833">
    <property type="entry name" value="Thioredoxin-like"/>
    <property type="match status" value="1"/>
</dbReference>
<dbReference type="Proteomes" id="UP000094526">
    <property type="component" value="Unassembled WGS sequence"/>
</dbReference>
<dbReference type="PANTHER" id="PTHR32419:SF23">
    <property type="entry name" value="GLUTATHIONE S-TRANSFERASE (EUROFUNG)"/>
    <property type="match status" value="1"/>
</dbReference>
<dbReference type="PANTHER" id="PTHR32419">
    <property type="entry name" value="GLUTATHIONYL-HYDROQUINONE REDUCTASE"/>
    <property type="match status" value="1"/>
</dbReference>
<proteinExistence type="predicted"/>
<organism evidence="2 3">
    <name type="scientific">Cladophialophora carrionii</name>
    <dbReference type="NCBI Taxonomy" id="86049"/>
    <lineage>
        <taxon>Eukaryota</taxon>
        <taxon>Fungi</taxon>
        <taxon>Dikarya</taxon>
        <taxon>Ascomycota</taxon>
        <taxon>Pezizomycotina</taxon>
        <taxon>Eurotiomycetes</taxon>
        <taxon>Chaetothyriomycetidae</taxon>
        <taxon>Chaetothyriales</taxon>
        <taxon>Herpotrichiellaceae</taxon>
        <taxon>Cladophialophora</taxon>
    </lineage>
</organism>
<dbReference type="Pfam" id="PF13409">
    <property type="entry name" value="GST_N_2"/>
    <property type="match status" value="1"/>
</dbReference>
<dbReference type="CDD" id="cd03190">
    <property type="entry name" value="GST_C_Omega_like"/>
    <property type="match status" value="1"/>
</dbReference>
<dbReference type="InterPro" id="IPR047047">
    <property type="entry name" value="GST_Omega-like_C"/>
</dbReference>
<dbReference type="SFLD" id="SFLDG01206">
    <property type="entry name" value="Xi.1"/>
    <property type="match status" value="1"/>
</dbReference>
<dbReference type="InterPro" id="IPR040079">
    <property type="entry name" value="Glutathione_S-Trfase"/>
</dbReference>
<keyword evidence="2" id="KW-0808">Transferase</keyword>
<dbReference type="Gene3D" id="3.40.30.10">
    <property type="entry name" value="Glutaredoxin"/>
    <property type="match status" value="1"/>
</dbReference>
<dbReference type="GO" id="GO:0005737">
    <property type="term" value="C:cytoplasm"/>
    <property type="evidence" value="ECO:0007669"/>
    <property type="project" value="TreeGrafter"/>
</dbReference>
<dbReference type="InterPro" id="IPR010987">
    <property type="entry name" value="Glutathione-S-Trfase_C-like"/>
</dbReference>
<dbReference type="VEuPathDB" id="FungiDB:G647_01400"/>
<dbReference type="eggNOG" id="KOG2903">
    <property type="taxonomic scope" value="Eukaryota"/>
</dbReference>
<dbReference type="InterPro" id="IPR016639">
    <property type="entry name" value="GST_Omega/GSH"/>
</dbReference>
<dbReference type="SFLD" id="SFLDS00019">
    <property type="entry name" value="Glutathione_Transferase_(cytos"/>
    <property type="match status" value="1"/>
</dbReference>
<dbReference type="GO" id="GO:0004364">
    <property type="term" value="F:glutathione transferase activity"/>
    <property type="evidence" value="ECO:0007669"/>
    <property type="project" value="InterPro"/>
</dbReference>
<dbReference type="SFLD" id="SFLDG01148">
    <property type="entry name" value="Xi_(cytGST)"/>
    <property type="match status" value="1"/>
</dbReference>
<evidence type="ECO:0000313" key="2">
    <source>
        <dbReference type="EMBL" id="OCT46675.1"/>
    </source>
</evidence>
<name>A0A1C1CDQ9_9EURO</name>
<dbReference type="InterPro" id="IPR004045">
    <property type="entry name" value="Glutathione_S-Trfase_N"/>
</dbReference>
<dbReference type="InterPro" id="IPR036282">
    <property type="entry name" value="Glutathione-S-Trfase_C_sf"/>
</dbReference>
<dbReference type="Pfam" id="PF13410">
    <property type="entry name" value="GST_C_2"/>
    <property type="match status" value="1"/>
</dbReference>
<dbReference type="AlphaFoldDB" id="A0A1C1CDQ9"/>
<dbReference type="InterPro" id="IPR036249">
    <property type="entry name" value="Thioredoxin-like_sf"/>
</dbReference>
<comment type="caution">
    <text evidence="2">The sequence shown here is derived from an EMBL/GenBank/DDBJ whole genome shotgun (WGS) entry which is preliminary data.</text>
</comment>
<accession>A0A1C1CDQ9</accession>
<feature type="domain" description="GST C-terminal" evidence="1">
    <location>
        <begin position="203"/>
        <end position="334"/>
    </location>
</feature>
<dbReference type="VEuPathDB" id="FungiDB:CLCR_01994"/>
<dbReference type="Gene3D" id="1.20.1050.10">
    <property type="match status" value="1"/>
</dbReference>
<dbReference type="OrthoDB" id="2309723at2759"/>
<protein>
    <submittedName>
        <fullName evidence="2">Glutathione S-transferase omega-like 2</fullName>
    </submittedName>
</protein>
<dbReference type="PROSITE" id="PS50405">
    <property type="entry name" value="GST_CTER"/>
    <property type="match status" value="1"/>
</dbReference>
<dbReference type="STRING" id="86049.A0A1C1CDQ9"/>
<reference evidence="3" key="1">
    <citation type="submission" date="2015-07" db="EMBL/GenBank/DDBJ databases">
        <authorList>
            <person name="Teixeira M.M."/>
            <person name="Souza R.C."/>
            <person name="Almeida L.G."/>
            <person name="Vicente V.A."/>
            <person name="de Hoog S."/>
            <person name="Bocca A.L."/>
            <person name="de Almeida S.R."/>
            <person name="Vasconcelos A.T."/>
            <person name="Felipe M.S."/>
        </authorList>
    </citation>
    <scope>NUCLEOTIDE SEQUENCE [LARGE SCALE GENOMIC DNA]</scope>
    <source>
        <strain evidence="3">KSF</strain>
    </source>
</reference>
<gene>
    <name evidence="2" type="primary">gto2</name>
    <name evidence="2" type="ORF">CLCR_01994</name>
</gene>
<keyword evidence="3" id="KW-1185">Reference proteome</keyword>
<sequence length="383" mass="43762">MLGYPRRRLSLAKKIIPSSKQTIPRQMSVTMASTSAIAVGRPSPSTVAEHLVGSAQAWHGQITPDGPFPPQRGRYHLYIGLFCPFAHRANLVRHLKGLTDIIDISIVKPYPKGDEHGWPGWQFPSSDDEYPHATVDHLFGSKYLHDVYFKADPEYKGRYSVPVLWDREAGTIVNNESPELMRNLQVAFNTLLPEEYAAVTLYPEHLRNKIDEVSEWMQRDLNTGVYKAGFAPDQETYDQNVPRVFAALNRVEKMLASNRGPFILGKELTEVDIRAYATVVRFDPVYVQHFKCNLGTIRHDYPQLNNWLKNLYWNVKGFKETTDFKHIKENYTKSHGDINPKAITPMGPYPDVEEEPYEPDLSKVRVGGVRMPKVMELERQLPG</sequence>
<evidence type="ECO:0000259" key="1">
    <source>
        <dbReference type="PROSITE" id="PS50405"/>
    </source>
</evidence>